<evidence type="ECO:0000256" key="2">
    <source>
        <dbReference type="ARBA" id="ARBA00022771"/>
    </source>
</evidence>
<accession>A0ABD1W425</accession>
<dbReference type="EMBL" id="JBFOLJ010000004">
    <property type="protein sequence ID" value="KAL2544312.1"/>
    <property type="molecule type" value="Genomic_DNA"/>
</dbReference>
<evidence type="ECO:0000313" key="8">
    <source>
        <dbReference type="Proteomes" id="UP001604277"/>
    </source>
</evidence>
<organism evidence="7 8">
    <name type="scientific">Forsythia ovata</name>
    <dbReference type="NCBI Taxonomy" id="205694"/>
    <lineage>
        <taxon>Eukaryota</taxon>
        <taxon>Viridiplantae</taxon>
        <taxon>Streptophyta</taxon>
        <taxon>Embryophyta</taxon>
        <taxon>Tracheophyta</taxon>
        <taxon>Spermatophyta</taxon>
        <taxon>Magnoliopsida</taxon>
        <taxon>eudicotyledons</taxon>
        <taxon>Gunneridae</taxon>
        <taxon>Pentapetalae</taxon>
        <taxon>asterids</taxon>
        <taxon>lamiids</taxon>
        <taxon>Lamiales</taxon>
        <taxon>Oleaceae</taxon>
        <taxon>Forsythieae</taxon>
        <taxon>Forsythia</taxon>
    </lineage>
</organism>
<dbReference type="Proteomes" id="UP001604277">
    <property type="component" value="Unassembled WGS sequence"/>
</dbReference>
<dbReference type="InterPro" id="IPR010666">
    <property type="entry name" value="Znf_GRF"/>
</dbReference>
<dbReference type="PROSITE" id="PS51999">
    <property type="entry name" value="ZF_GRF"/>
    <property type="match status" value="1"/>
</dbReference>
<evidence type="ECO:0000256" key="4">
    <source>
        <dbReference type="PROSITE-ProRule" id="PRU01343"/>
    </source>
</evidence>
<keyword evidence="1" id="KW-0479">Metal-binding</keyword>
<gene>
    <name evidence="7" type="ORF">Fot_13545</name>
</gene>
<keyword evidence="5" id="KW-0812">Transmembrane</keyword>
<dbReference type="AlphaFoldDB" id="A0ABD1W425"/>
<evidence type="ECO:0000256" key="3">
    <source>
        <dbReference type="ARBA" id="ARBA00022833"/>
    </source>
</evidence>
<dbReference type="GO" id="GO:0008270">
    <property type="term" value="F:zinc ion binding"/>
    <property type="evidence" value="ECO:0007669"/>
    <property type="project" value="UniProtKB-KW"/>
</dbReference>
<evidence type="ECO:0000259" key="6">
    <source>
        <dbReference type="PROSITE" id="PS51999"/>
    </source>
</evidence>
<keyword evidence="2 4" id="KW-0863">Zinc-finger</keyword>
<dbReference type="PANTHER" id="PTHR33248">
    <property type="entry name" value="ZINC ION-BINDING PROTEIN"/>
    <property type="match status" value="1"/>
</dbReference>
<feature type="transmembrane region" description="Helical" evidence="5">
    <location>
        <begin position="93"/>
        <end position="111"/>
    </location>
</feature>
<evidence type="ECO:0000256" key="1">
    <source>
        <dbReference type="ARBA" id="ARBA00022723"/>
    </source>
</evidence>
<comment type="caution">
    <text evidence="7">The sequence shown here is derived from an EMBL/GenBank/DDBJ whole genome shotgun (WGS) entry which is preliminary data.</text>
</comment>
<name>A0ABD1W425_9LAMI</name>
<sequence>MESSSATSQISHEAVCFCGQASVTRTSWTEKNPGRRFRDCSFYGRPVSCDYFSWVDLPPHPRYKAIINGLLRKGNNKGNEEQKIRRLVKFHRIALGVFVLGAIIQNLWLRIVPDNLLGLVLERKLELFTW</sequence>
<evidence type="ECO:0000256" key="5">
    <source>
        <dbReference type="SAM" id="Phobius"/>
    </source>
</evidence>
<evidence type="ECO:0000313" key="7">
    <source>
        <dbReference type="EMBL" id="KAL2544312.1"/>
    </source>
</evidence>
<keyword evidence="3" id="KW-0862">Zinc</keyword>
<reference evidence="8" key="1">
    <citation type="submission" date="2024-07" db="EMBL/GenBank/DDBJ databases">
        <title>Two chromosome-level genome assemblies of Korean endemic species Abeliophyllum distichum and Forsythia ovata (Oleaceae).</title>
        <authorList>
            <person name="Jang H."/>
        </authorList>
    </citation>
    <scope>NUCLEOTIDE SEQUENCE [LARGE SCALE GENOMIC DNA]</scope>
</reference>
<proteinExistence type="predicted"/>
<dbReference type="Pfam" id="PF06839">
    <property type="entry name" value="Zn_ribbon_GRF"/>
    <property type="match status" value="1"/>
</dbReference>
<keyword evidence="8" id="KW-1185">Reference proteome</keyword>
<keyword evidence="5" id="KW-0472">Membrane</keyword>
<keyword evidence="5" id="KW-1133">Transmembrane helix</keyword>
<protein>
    <recommendedName>
        <fullName evidence="6">GRF-type domain-containing protein</fullName>
    </recommendedName>
</protein>
<feature type="domain" description="GRF-type" evidence="6">
    <location>
        <begin position="16"/>
        <end position="58"/>
    </location>
</feature>